<dbReference type="AlphaFoldDB" id="A0A0D0DB92"/>
<sequence length="326" mass="36389">LIRSDIWFADGNVVLISGSAAFKMHRGRLERYFEVFRGFFLVARPWAGAVNNIVDGCPTVDLYDRPSDVHHLLVALYDGFYFPKHHASDFSTVSGALRLSTKYFVEHLQVQCLAHLAHDWPSTPAEWNQREAAATDASGRYTPRDAYAHPILAINLARELNLPEVVPSAFYDLSRYAPSKILSGAQAPPPVFIHLSHDSLVRTLKGRERAQLYISTFLTQALQHHPSPICLHAMKASRSTGGRAAAASAHCIESFYFIHLNILKSIGGIACGRDADPLFTLMQAAEMFPSKDFSDGVKTCGLKMCRVCEREWRGEVGKAREEVWDM</sequence>
<dbReference type="EMBL" id="KN826803">
    <property type="protein sequence ID" value="KIK77869.1"/>
    <property type="molecule type" value="Genomic_DNA"/>
</dbReference>
<protein>
    <recommendedName>
        <fullName evidence="3">BTB domain-containing protein</fullName>
    </recommendedName>
</protein>
<dbReference type="Proteomes" id="UP000054538">
    <property type="component" value="Unassembled WGS sequence"/>
</dbReference>
<feature type="non-terminal residue" evidence="1">
    <location>
        <position position="326"/>
    </location>
</feature>
<dbReference type="STRING" id="930991.A0A0D0DB92"/>
<dbReference type="OrthoDB" id="3220652at2759"/>
<dbReference type="InParanoid" id="A0A0D0DB92"/>
<dbReference type="HOGENOM" id="CLU_033082_1_2_1"/>
<proteinExistence type="predicted"/>
<evidence type="ECO:0008006" key="3">
    <source>
        <dbReference type="Google" id="ProtNLM"/>
    </source>
</evidence>
<keyword evidence="2" id="KW-1185">Reference proteome</keyword>
<reference evidence="2" key="2">
    <citation type="submission" date="2015-01" db="EMBL/GenBank/DDBJ databases">
        <title>Evolutionary Origins and Diversification of the Mycorrhizal Mutualists.</title>
        <authorList>
            <consortium name="DOE Joint Genome Institute"/>
            <consortium name="Mycorrhizal Genomics Consortium"/>
            <person name="Kohler A."/>
            <person name="Kuo A."/>
            <person name="Nagy L.G."/>
            <person name="Floudas D."/>
            <person name="Copeland A."/>
            <person name="Barry K.W."/>
            <person name="Cichocki N."/>
            <person name="Veneault-Fourrey C."/>
            <person name="LaButti K."/>
            <person name="Lindquist E.A."/>
            <person name="Lipzen A."/>
            <person name="Lundell T."/>
            <person name="Morin E."/>
            <person name="Murat C."/>
            <person name="Riley R."/>
            <person name="Ohm R."/>
            <person name="Sun H."/>
            <person name="Tunlid A."/>
            <person name="Henrissat B."/>
            <person name="Grigoriev I.V."/>
            <person name="Hibbett D.S."/>
            <person name="Martin F."/>
        </authorList>
    </citation>
    <scope>NUCLEOTIDE SEQUENCE [LARGE SCALE GENOMIC DNA]</scope>
    <source>
        <strain evidence="2">Ve08.2h10</strain>
    </source>
</reference>
<name>A0A0D0DB92_9AGAM</name>
<reference evidence="1 2" key="1">
    <citation type="submission" date="2014-04" db="EMBL/GenBank/DDBJ databases">
        <authorList>
            <consortium name="DOE Joint Genome Institute"/>
            <person name="Kuo A."/>
            <person name="Kohler A."/>
            <person name="Jargeat P."/>
            <person name="Nagy L.G."/>
            <person name="Floudas D."/>
            <person name="Copeland A."/>
            <person name="Barry K.W."/>
            <person name="Cichocki N."/>
            <person name="Veneault-Fourrey C."/>
            <person name="LaButti K."/>
            <person name="Lindquist E.A."/>
            <person name="Lipzen A."/>
            <person name="Lundell T."/>
            <person name="Morin E."/>
            <person name="Murat C."/>
            <person name="Sun H."/>
            <person name="Tunlid A."/>
            <person name="Henrissat B."/>
            <person name="Grigoriev I.V."/>
            <person name="Hibbett D.S."/>
            <person name="Martin F."/>
            <person name="Nordberg H.P."/>
            <person name="Cantor M.N."/>
            <person name="Hua S.X."/>
        </authorList>
    </citation>
    <scope>NUCLEOTIDE SEQUENCE [LARGE SCALE GENOMIC DNA]</scope>
    <source>
        <strain evidence="1 2">Ve08.2h10</strain>
    </source>
</reference>
<accession>A0A0D0DB92</accession>
<evidence type="ECO:0000313" key="1">
    <source>
        <dbReference type="EMBL" id="KIK77869.1"/>
    </source>
</evidence>
<organism evidence="1 2">
    <name type="scientific">Paxillus rubicundulus Ve08.2h10</name>
    <dbReference type="NCBI Taxonomy" id="930991"/>
    <lineage>
        <taxon>Eukaryota</taxon>
        <taxon>Fungi</taxon>
        <taxon>Dikarya</taxon>
        <taxon>Basidiomycota</taxon>
        <taxon>Agaricomycotina</taxon>
        <taxon>Agaricomycetes</taxon>
        <taxon>Agaricomycetidae</taxon>
        <taxon>Boletales</taxon>
        <taxon>Paxilineae</taxon>
        <taxon>Paxillaceae</taxon>
        <taxon>Paxillus</taxon>
    </lineage>
</organism>
<gene>
    <name evidence="1" type="ORF">PAXRUDRAFT_58788</name>
</gene>
<evidence type="ECO:0000313" key="2">
    <source>
        <dbReference type="Proteomes" id="UP000054538"/>
    </source>
</evidence>
<feature type="non-terminal residue" evidence="1">
    <location>
        <position position="1"/>
    </location>
</feature>